<dbReference type="EMBL" id="HBGF01021652">
    <property type="protein sequence ID" value="CAD9115170.1"/>
    <property type="molecule type" value="Transcribed_RNA"/>
</dbReference>
<accession>A0A7S1LWE6</accession>
<organism evidence="1">
    <name type="scientific">Neobodo designis</name>
    <name type="common">Flagellated protozoan</name>
    <name type="synonym">Bodo designis</name>
    <dbReference type="NCBI Taxonomy" id="312471"/>
    <lineage>
        <taxon>Eukaryota</taxon>
        <taxon>Discoba</taxon>
        <taxon>Euglenozoa</taxon>
        <taxon>Kinetoplastea</taxon>
        <taxon>Metakinetoplastina</taxon>
        <taxon>Neobodonida</taxon>
        <taxon>Neobodo</taxon>
    </lineage>
</organism>
<name>A0A7S1LWE6_NEODS</name>
<dbReference type="AlphaFoldDB" id="A0A7S1LWE6"/>
<gene>
    <name evidence="1" type="ORF">NDES1114_LOCUS14287</name>
</gene>
<evidence type="ECO:0000313" key="1">
    <source>
        <dbReference type="EMBL" id="CAD9115170.1"/>
    </source>
</evidence>
<protein>
    <submittedName>
        <fullName evidence="1">Uncharacterized protein</fullName>
    </submittedName>
</protein>
<proteinExistence type="predicted"/>
<reference evidence="1" key="1">
    <citation type="submission" date="2021-01" db="EMBL/GenBank/DDBJ databases">
        <authorList>
            <person name="Corre E."/>
            <person name="Pelletier E."/>
            <person name="Niang G."/>
            <person name="Scheremetjew M."/>
            <person name="Finn R."/>
            <person name="Kale V."/>
            <person name="Holt S."/>
            <person name="Cochrane G."/>
            <person name="Meng A."/>
            <person name="Brown T."/>
            <person name="Cohen L."/>
        </authorList>
    </citation>
    <scope>NUCLEOTIDE SEQUENCE</scope>
    <source>
        <strain evidence="1">CCAP 1951/1</strain>
    </source>
</reference>
<sequence length="103" mass="11445">MPQRFELVPFKAAWAKYDAVPGKVLFNRDEGRLVKKPTIYVLDAEQLKQHVPEVKDPQAVIPLVCVPFGIPLGSVKQCIDENASAPVDGSYIRVNIEKVQESA</sequence>